<dbReference type="PROSITE" id="PS00018">
    <property type="entry name" value="EF_HAND_1"/>
    <property type="match status" value="4"/>
</dbReference>
<dbReference type="InterPro" id="IPR051581">
    <property type="entry name" value="Ca-bind"/>
</dbReference>
<feature type="domain" description="EF-hand" evidence="4">
    <location>
        <begin position="183"/>
        <end position="218"/>
    </location>
</feature>
<dbReference type="SUPFAM" id="SSF47473">
    <property type="entry name" value="EF-hand"/>
    <property type="match status" value="2"/>
</dbReference>
<dbReference type="SMART" id="SM00054">
    <property type="entry name" value="EFh"/>
    <property type="match status" value="4"/>
</dbReference>
<dbReference type="PANTHER" id="PTHR34524">
    <property type="entry name" value="CALCYPHOSIN"/>
    <property type="match status" value="1"/>
</dbReference>
<dbReference type="CDD" id="cd00051">
    <property type="entry name" value="EFh"/>
    <property type="match status" value="1"/>
</dbReference>
<sequence length="259" mass="29346">TPTASLSSAADPSLQTCSRTVVLRNSASGGRMSFEWAQKQVEQFQFDFDQADKDKSGSLSFQEVYDVLKKVGFKGTKEEAQLIFGHLDCDKDQKITRDEFKAALNNLPRLSIKEFVLRKTFLKLDKDGSGYLTRSEIIDATKSEAGLEIAPEKISDLLIYLSKEDKDEKVSYEEFLYVFGVESAATVMKQVFAKLDTDGSGFLTKEEILEAVKAESELKLKADKIADLLIYWCKDQDKKISYNEFVDVWLKQKVEKPKK</sequence>
<dbReference type="Pfam" id="PF13499">
    <property type="entry name" value="EF-hand_7"/>
    <property type="match status" value="3"/>
</dbReference>
<feature type="non-terminal residue" evidence="5">
    <location>
        <position position="1"/>
    </location>
</feature>
<comment type="caution">
    <text evidence="5">The sequence shown here is derived from an EMBL/GenBank/DDBJ whole genome shotgun (WGS) entry which is preliminary data.</text>
</comment>
<organism evidence="5 6">
    <name type="scientific">Candidula unifasciata</name>
    <dbReference type="NCBI Taxonomy" id="100452"/>
    <lineage>
        <taxon>Eukaryota</taxon>
        <taxon>Metazoa</taxon>
        <taxon>Spiralia</taxon>
        <taxon>Lophotrochozoa</taxon>
        <taxon>Mollusca</taxon>
        <taxon>Gastropoda</taxon>
        <taxon>Heterobranchia</taxon>
        <taxon>Euthyneura</taxon>
        <taxon>Panpulmonata</taxon>
        <taxon>Eupulmonata</taxon>
        <taxon>Stylommatophora</taxon>
        <taxon>Helicina</taxon>
        <taxon>Helicoidea</taxon>
        <taxon>Geomitridae</taxon>
        <taxon>Candidula</taxon>
    </lineage>
</organism>
<evidence type="ECO:0000313" key="5">
    <source>
        <dbReference type="EMBL" id="CAG5119198.1"/>
    </source>
</evidence>
<dbReference type="OrthoDB" id="26525at2759"/>
<keyword evidence="3" id="KW-0106">Calcium</keyword>
<keyword evidence="2" id="KW-0677">Repeat</keyword>
<dbReference type="AlphaFoldDB" id="A0A8S3YS07"/>
<dbReference type="PROSITE" id="PS50222">
    <property type="entry name" value="EF_HAND_2"/>
    <property type="match status" value="4"/>
</dbReference>
<name>A0A8S3YS07_9EUPU</name>
<dbReference type="Proteomes" id="UP000678393">
    <property type="component" value="Unassembled WGS sequence"/>
</dbReference>
<dbReference type="InterPro" id="IPR011992">
    <property type="entry name" value="EF-hand-dom_pair"/>
</dbReference>
<evidence type="ECO:0000313" key="6">
    <source>
        <dbReference type="Proteomes" id="UP000678393"/>
    </source>
</evidence>
<feature type="domain" description="EF-hand" evidence="4">
    <location>
        <begin position="112"/>
        <end position="147"/>
    </location>
</feature>
<dbReference type="GO" id="GO:0005509">
    <property type="term" value="F:calcium ion binding"/>
    <property type="evidence" value="ECO:0007669"/>
    <property type="project" value="InterPro"/>
</dbReference>
<evidence type="ECO:0000256" key="1">
    <source>
        <dbReference type="ARBA" id="ARBA00022723"/>
    </source>
</evidence>
<dbReference type="EMBL" id="CAJHNH020000668">
    <property type="protein sequence ID" value="CAG5119198.1"/>
    <property type="molecule type" value="Genomic_DNA"/>
</dbReference>
<accession>A0A8S3YS07</accession>
<reference evidence="5" key="1">
    <citation type="submission" date="2021-04" db="EMBL/GenBank/DDBJ databases">
        <authorList>
            <consortium name="Molecular Ecology Group"/>
        </authorList>
    </citation>
    <scope>NUCLEOTIDE SEQUENCE</scope>
</reference>
<evidence type="ECO:0000259" key="4">
    <source>
        <dbReference type="PROSITE" id="PS50222"/>
    </source>
</evidence>
<dbReference type="PANTHER" id="PTHR34524:SF6">
    <property type="entry name" value="CALCYPHOSINE LIKE"/>
    <property type="match status" value="1"/>
</dbReference>
<dbReference type="InterPro" id="IPR002048">
    <property type="entry name" value="EF_hand_dom"/>
</dbReference>
<proteinExistence type="predicted"/>
<keyword evidence="1" id="KW-0479">Metal-binding</keyword>
<dbReference type="FunFam" id="1.10.238.10:FF:000003">
    <property type="entry name" value="Calmodulin A"/>
    <property type="match status" value="1"/>
</dbReference>
<feature type="domain" description="EF-hand" evidence="4">
    <location>
        <begin position="75"/>
        <end position="110"/>
    </location>
</feature>
<dbReference type="InterPro" id="IPR018247">
    <property type="entry name" value="EF_Hand_1_Ca_BS"/>
</dbReference>
<keyword evidence="6" id="KW-1185">Reference proteome</keyword>
<evidence type="ECO:0000256" key="2">
    <source>
        <dbReference type="ARBA" id="ARBA00022737"/>
    </source>
</evidence>
<gene>
    <name evidence="5" type="ORF">CUNI_LOCUS4756</name>
</gene>
<dbReference type="Gene3D" id="1.10.238.10">
    <property type="entry name" value="EF-hand"/>
    <property type="match status" value="3"/>
</dbReference>
<protein>
    <recommendedName>
        <fullName evidence="4">EF-hand domain-containing protein</fullName>
    </recommendedName>
</protein>
<evidence type="ECO:0000256" key="3">
    <source>
        <dbReference type="ARBA" id="ARBA00022837"/>
    </source>
</evidence>
<feature type="domain" description="EF-hand" evidence="4">
    <location>
        <begin position="39"/>
        <end position="74"/>
    </location>
</feature>